<comment type="caution">
    <text evidence="11">The sequence shown here is derived from an EMBL/GenBank/DDBJ whole genome shotgun (WGS) entry which is preliminary data.</text>
</comment>
<keyword evidence="7" id="KW-0677">Repeat</keyword>
<reference evidence="11 12" key="1">
    <citation type="journal article" date="2017" name="Nat. Commun.">
        <title>Genome assembly with in vitro proximity ligation data and whole-genome triplication in lettuce.</title>
        <authorList>
            <person name="Reyes-Chin-Wo S."/>
            <person name="Wang Z."/>
            <person name="Yang X."/>
            <person name="Kozik A."/>
            <person name="Arikit S."/>
            <person name="Song C."/>
            <person name="Xia L."/>
            <person name="Froenicke L."/>
            <person name="Lavelle D.O."/>
            <person name="Truco M.J."/>
            <person name="Xia R."/>
            <person name="Zhu S."/>
            <person name="Xu C."/>
            <person name="Xu H."/>
            <person name="Xu X."/>
            <person name="Cox K."/>
            <person name="Korf I."/>
            <person name="Meyers B.C."/>
            <person name="Michelmore R.W."/>
        </authorList>
    </citation>
    <scope>NUCLEOTIDE SEQUENCE [LARGE SCALE GENOMIC DNA]</scope>
    <source>
        <strain evidence="12">cv. Salinas</strain>
        <tissue evidence="11">Seedlings</tissue>
    </source>
</reference>
<dbReference type="Pfam" id="PF13516">
    <property type="entry name" value="LRR_6"/>
    <property type="match status" value="1"/>
</dbReference>
<dbReference type="InterPro" id="IPR025875">
    <property type="entry name" value="Leu-rich_rpt_4"/>
</dbReference>
<keyword evidence="8" id="KW-1133">Transmembrane helix</keyword>
<dbReference type="InterPro" id="IPR003591">
    <property type="entry name" value="Leu-rich_rpt_typical-subtyp"/>
</dbReference>
<keyword evidence="12" id="KW-1185">Reference proteome</keyword>
<evidence type="ECO:0008006" key="13">
    <source>
        <dbReference type="Google" id="ProtNLM"/>
    </source>
</evidence>
<dbReference type="InterPro" id="IPR046956">
    <property type="entry name" value="RLP23-like"/>
</dbReference>
<dbReference type="SMART" id="SM00369">
    <property type="entry name" value="LRR_TYP"/>
    <property type="match status" value="8"/>
</dbReference>
<comment type="subcellular location">
    <subcellularLocation>
        <location evidence="1">Cell membrane</location>
        <topology evidence="1">Single-pass type I membrane protein</topology>
    </subcellularLocation>
</comment>
<dbReference type="Gene3D" id="3.80.10.10">
    <property type="entry name" value="Ribonuclease Inhibitor"/>
    <property type="match status" value="3"/>
</dbReference>
<evidence type="ECO:0000256" key="2">
    <source>
        <dbReference type="ARBA" id="ARBA00009592"/>
    </source>
</evidence>
<proteinExistence type="inferred from homology"/>
<evidence type="ECO:0000256" key="3">
    <source>
        <dbReference type="ARBA" id="ARBA00022475"/>
    </source>
</evidence>
<dbReference type="EMBL" id="NBSK02000003">
    <property type="protein sequence ID" value="KAJ0217078.1"/>
    <property type="molecule type" value="Genomic_DNA"/>
</dbReference>
<dbReference type="AlphaFoldDB" id="A0A9R1W461"/>
<dbReference type="Pfam" id="PF12799">
    <property type="entry name" value="LRR_4"/>
    <property type="match status" value="1"/>
</dbReference>
<evidence type="ECO:0000256" key="9">
    <source>
        <dbReference type="ARBA" id="ARBA00023136"/>
    </source>
</evidence>
<keyword evidence="5" id="KW-0812">Transmembrane</keyword>
<evidence type="ECO:0000313" key="12">
    <source>
        <dbReference type="Proteomes" id="UP000235145"/>
    </source>
</evidence>
<dbReference type="Pfam" id="PF13855">
    <property type="entry name" value="LRR_8"/>
    <property type="match status" value="2"/>
</dbReference>
<accession>A0A9R1W461</accession>
<dbReference type="PANTHER" id="PTHR48063">
    <property type="entry name" value="LRR RECEPTOR-LIKE KINASE"/>
    <property type="match status" value="1"/>
</dbReference>
<dbReference type="SUPFAM" id="SSF52058">
    <property type="entry name" value="L domain-like"/>
    <property type="match status" value="2"/>
</dbReference>
<evidence type="ECO:0000256" key="6">
    <source>
        <dbReference type="ARBA" id="ARBA00022729"/>
    </source>
</evidence>
<keyword evidence="4" id="KW-0433">Leucine-rich repeat</keyword>
<dbReference type="GO" id="GO:0005886">
    <property type="term" value="C:plasma membrane"/>
    <property type="evidence" value="ECO:0007669"/>
    <property type="project" value="UniProtKB-SubCell"/>
</dbReference>
<keyword evidence="3" id="KW-1003">Cell membrane</keyword>
<dbReference type="PRINTS" id="PR00019">
    <property type="entry name" value="LEURICHRPT"/>
</dbReference>
<keyword evidence="9" id="KW-0472">Membrane</keyword>
<comment type="similarity">
    <text evidence="2">Belongs to the RLP family.</text>
</comment>
<protein>
    <recommendedName>
        <fullName evidence="13">Leucine-rich repeat-containing N-terminal plant-type domain-containing protein</fullName>
    </recommendedName>
</protein>
<gene>
    <name evidence="11" type="ORF">LSAT_V11C300107930</name>
</gene>
<dbReference type="Proteomes" id="UP000235145">
    <property type="component" value="Unassembled WGS sequence"/>
</dbReference>
<dbReference type="PANTHER" id="PTHR48063:SF106">
    <property type="entry name" value="LEUCINE-RICH REPEAT DOMAIN, L DOMAIN-LIKE PROTEIN-RELATED"/>
    <property type="match status" value="1"/>
</dbReference>
<evidence type="ECO:0000256" key="8">
    <source>
        <dbReference type="ARBA" id="ARBA00022989"/>
    </source>
</evidence>
<dbReference type="InterPro" id="IPR001611">
    <property type="entry name" value="Leu-rich_rpt"/>
</dbReference>
<organism evidence="11 12">
    <name type="scientific">Lactuca sativa</name>
    <name type="common">Garden lettuce</name>
    <dbReference type="NCBI Taxonomy" id="4236"/>
    <lineage>
        <taxon>Eukaryota</taxon>
        <taxon>Viridiplantae</taxon>
        <taxon>Streptophyta</taxon>
        <taxon>Embryophyta</taxon>
        <taxon>Tracheophyta</taxon>
        <taxon>Spermatophyta</taxon>
        <taxon>Magnoliopsida</taxon>
        <taxon>eudicotyledons</taxon>
        <taxon>Gunneridae</taxon>
        <taxon>Pentapetalae</taxon>
        <taxon>asterids</taxon>
        <taxon>campanulids</taxon>
        <taxon>Asterales</taxon>
        <taxon>Asteraceae</taxon>
        <taxon>Cichorioideae</taxon>
        <taxon>Cichorieae</taxon>
        <taxon>Lactucinae</taxon>
        <taxon>Lactuca</taxon>
    </lineage>
</organism>
<keyword evidence="6" id="KW-0732">Signal</keyword>
<dbReference type="PROSITE" id="PS51450">
    <property type="entry name" value="LRR"/>
    <property type="match status" value="1"/>
</dbReference>
<evidence type="ECO:0000256" key="4">
    <source>
        <dbReference type="ARBA" id="ARBA00022614"/>
    </source>
</evidence>
<evidence type="ECO:0000256" key="10">
    <source>
        <dbReference type="ARBA" id="ARBA00023180"/>
    </source>
</evidence>
<sequence length="559" mass="62618">MLSSWISSDCCRWERIHCDAITGNVKSLHLRGNNDDSEGGHYLVGNEVNSSLAELRHLKYLDLSGNDVGGIRIPEFIGSLKQLWYLNLSRSFFHGIVPPQIRNLSNLKVLDLSENYELMIDDMAWTFGLSSLEQLDLSFNDLSRAQNWDMVLYMIPSLKKLSLSSCGLSNVDIRLSLNSSKILPNIRHLDLGFNSFKGPLPPFLQNMTSLAFLDLSGFNISLAWNFANLLSMIPYLSELHLSSCELNKTFLSSRHLNFSTLSNIQHLDLRFSSIGFMFPSVLTNISSLSVLDLSGNRLNSSVPIMPNLTENLTNLKVLRLHNNNFTGGIPPSLCKASSLQILDLAHNNLMGPIPRCLGELNAMAEPIPLLTYTDTDIINLNENLIQAMKDSIQNMTQLFSLHLSRNELTGVIPQSMAALNFLSHLNLSHNNFSGRIPTGNQLQTLIDPSIYAGNEDLFGPPLPKNCSNHQDPITHEPTKIHPDKDKADDEPKEAWLFGLDIIRGFATGFWGIVEVLLFKKHWRMKLFLFVEETMDKIHVAVAIGVAKMKRCHVDPLGCK</sequence>
<evidence type="ECO:0000313" key="11">
    <source>
        <dbReference type="EMBL" id="KAJ0217078.1"/>
    </source>
</evidence>
<dbReference type="Pfam" id="PF00560">
    <property type="entry name" value="LRR_1"/>
    <property type="match status" value="2"/>
</dbReference>
<dbReference type="InterPro" id="IPR032675">
    <property type="entry name" value="LRR_dom_sf"/>
</dbReference>
<keyword evidence="10" id="KW-0325">Glycoprotein</keyword>
<dbReference type="GO" id="GO:0006952">
    <property type="term" value="P:defense response"/>
    <property type="evidence" value="ECO:0007669"/>
    <property type="project" value="UniProtKB-ARBA"/>
</dbReference>
<evidence type="ECO:0000256" key="1">
    <source>
        <dbReference type="ARBA" id="ARBA00004251"/>
    </source>
</evidence>
<name>A0A9R1W461_LACSA</name>
<evidence type="ECO:0000256" key="5">
    <source>
        <dbReference type="ARBA" id="ARBA00022692"/>
    </source>
</evidence>
<dbReference type="GO" id="GO:0051707">
    <property type="term" value="P:response to other organism"/>
    <property type="evidence" value="ECO:0007669"/>
    <property type="project" value="UniProtKB-ARBA"/>
</dbReference>
<evidence type="ECO:0000256" key="7">
    <source>
        <dbReference type="ARBA" id="ARBA00022737"/>
    </source>
</evidence>